<reference evidence="3" key="1">
    <citation type="journal article" date="2023" name="Mol. Phylogenet. Evol.">
        <title>Genome-scale phylogeny and comparative genomics of the fungal order Sordariales.</title>
        <authorList>
            <person name="Hensen N."/>
            <person name="Bonometti L."/>
            <person name="Westerberg I."/>
            <person name="Brannstrom I.O."/>
            <person name="Guillou S."/>
            <person name="Cros-Aarteil S."/>
            <person name="Calhoun S."/>
            <person name="Haridas S."/>
            <person name="Kuo A."/>
            <person name="Mondo S."/>
            <person name="Pangilinan J."/>
            <person name="Riley R."/>
            <person name="LaButti K."/>
            <person name="Andreopoulos B."/>
            <person name="Lipzen A."/>
            <person name="Chen C."/>
            <person name="Yan M."/>
            <person name="Daum C."/>
            <person name="Ng V."/>
            <person name="Clum A."/>
            <person name="Steindorff A."/>
            <person name="Ohm R.A."/>
            <person name="Martin F."/>
            <person name="Silar P."/>
            <person name="Natvig D.O."/>
            <person name="Lalanne C."/>
            <person name="Gautier V."/>
            <person name="Ament-Velasquez S.L."/>
            <person name="Kruys A."/>
            <person name="Hutchinson M.I."/>
            <person name="Powell A.J."/>
            <person name="Barry K."/>
            <person name="Miller A.N."/>
            <person name="Grigoriev I.V."/>
            <person name="Debuchy R."/>
            <person name="Gladieux P."/>
            <person name="Hiltunen Thoren M."/>
            <person name="Johannesson H."/>
        </authorList>
    </citation>
    <scope>NUCLEOTIDE SEQUENCE</scope>
    <source>
        <strain evidence="3">PSN324</strain>
    </source>
</reference>
<evidence type="ECO:0000256" key="2">
    <source>
        <dbReference type="SAM" id="Phobius"/>
    </source>
</evidence>
<feature type="transmembrane region" description="Helical" evidence="2">
    <location>
        <begin position="145"/>
        <end position="163"/>
    </location>
</feature>
<keyword evidence="2" id="KW-0472">Membrane</keyword>
<organism evidence="3 4">
    <name type="scientific">Cladorrhinum samala</name>
    <dbReference type="NCBI Taxonomy" id="585594"/>
    <lineage>
        <taxon>Eukaryota</taxon>
        <taxon>Fungi</taxon>
        <taxon>Dikarya</taxon>
        <taxon>Ascomycota</taxon>
        <taxon>Pezizomycotina</taxon>
        <taxon>Sordariomycetes</taxon>
        <taxon>Sordariomycetidae</taxon>
        <taxon>Sordariales</taxon>
        <taxon>Podosporaceae</taxon>
        <taxon>Cladorrhinum</taxon>
    </lineage>
</organism>
<feature type="region of interest" description="Disordered" evidence="1">
    <location>
        <begin position="272"/>
        <end position="334"/>
    </location>
</feature>
<dbReference type="AlphaFoldDB" id="A0AAV9HAC8"/>
<feature type="transmembrane region" description="Helical" evidence="2">
    <location>
        <begin position="30"/>
        <end position="48"/>
    </location>
</feature>
<gene>
    <name evidence="3" type="ORF">QBC42DRAFT_317414</name>
</gene>
<proteinExistence type="predicted"/>
<feature type="compositionally biased region" description="Polar residues" evidence="1">
    <location>
        <begin position="310"/>
        <end position="321"/>
    </location>
</feature>
<evidence type="ECO:0000313" key="4">
    <source>
        <dbReference type="Proteomes" id="UP001321749"/>
    </source>
</evidence>
<feature type="compositionally biased region" description="Low complexity" evidence="1">
    <location>
        <begin position="288"/>
        <end position="300"/>
    </location>
</feature>
<evidence type="ECO:0000256" key="1">
    <source>
        <dbReference type="SAM" id="MobiDB-lite"/>
    </source>
</evidence>
<protein>
    <submittedName>
        <fullName evidence="3">Uncharacterized protein</fullName>
    </submittedName>
</protein>
<feature type="transmembrane region" description="Helical" evidence="2">
    <location>
        <begin position="74"/>
        <end position="98"/>
    </location>
</feature>
<dbReference type="Proteomes" id="UP001321749">
    <property type="component" value="Unassembled WGS sequence"/>
</dbReference>
<evidence type="ECO:0000313" key="3">
    <source>
        <dbReference type="EMBL" id="KAK4457608.1"/>
    </source>
</evidence>
<feature type="transmembrane region" description="Helical" evidence="2">
    <location>
        <begin position="110"/>
        <end position="133"/>
    </location>
</feature>
<keyword evidence="2" id="KW-1133">Transmembrane helix</keyword>
<comment type="caution">
    <text evidence="3">The sequence shown here is derived from an EMBL/GenBank/DDBJ whole genome shotgun (WGS) entry which is preliminary data.</text>
</comment>
<accession>A0AAV9HAC8</accession>
<sequence length="334" mass="36805">MAGSNTEIDPAQCAHYAAFASHLGRREFDFIYWFLFILVIAMLFLSSWKYSGDLDKVQDIEPGSREYRNRMKKCFYICGLYASISVVAVVMEVYALMALQFCDGEDLMPLYWSTWTMMQVGSLIAVFGILLSVSNSLRGRKNPPWALALGTPVLVVAGIGHAFHHAVRKRAVRIRSRSASRARPVSTSSSNGELNGVPMSREQTIFGDESEKDDSEIPAKLVGYAVDGSPILRFTEDPGKISRDRGDIICRGENGHVIVVFRKEMTTIFPSSASTSPTIVVERPLPTPSSSSLTVPRSPVVKIELPTESRAASLSPNNSESRPGRSRVPRDSPV</sequence>
<name>A0AAV9HAC8_9PEZI</name>
<dbReference type="EMBL" id="MU865105">
    <property type="protein sequence ID" value="KAK4457608.1"/>
    <property type="molecule type" value="Genomic_DNA"/>
</dbReference>
<reference evidence="3" key="2">
    <citation type="submission" date="2023-06" db="EMBL/GenBank/DDBJ databases">
        <authorList>
            <consortium name="Lawrence Berkeley National Laboratory"/>
            <person name="Mondo S.J."/>
            <person name="Hensen N."/>
            <person name="Bonometti L."/>
            <person name="Westerberg I."/>
            <person name="Brannstrom I.O."/>
            <person name="Guillou S."/>
            <person name="Cros-Aarteil S."/>
            <person name="Calhoun S."/>
            <person name="Haridas S."/>
            <person name="Kuo A."/>
            <person name="Pangilinan J."/>
            <person name="Riley R."/>
            <person name="Labutti K."/>
            <person name="Andreopoulos B."/>
            <person name="Lipzen A."/>
            <person name="Chen C."/>
            <person name="Yanf M."/>
            <person name="Daum C."/>
            <person name="Ng V."/>
            <person name="Clum A."/>
            <person name="Steindorff A."/>
            <person name="Ohm R."/>
            <person name="Martin F."/>
            <person name="Silar P."/>
            <person name="Natvig D."/>
            <person name="Lalanne C."/>
            <person name="Gautier V."/>
            <person name="Ament-Velasquez S.L."/>
            <person name="Kruys A."/>
            <person name="Hutchinson M.I."/>
            <person name="Powell A.J."/>
            <person name="Barry K."/>
            <person name="Miller A.N."/>
            <person name="Grigoriev I.V."/>
            <person name="Debuchy R."/>
            <person name="Gladieux P."/>
            <person name="Thoren M.H."/>
            <person name="Johannesson H."/>
        </authorList>
    </citation>
    <scope>NUCLEOTIDE SEQUENCE</scope>
    <source>
        <strain evidence="3">PSN324</strain>
    </source>
</reference>
<keyword evidence="4" id="KW-1185">Reference proteome</keyword>
<keyword evidence="2" id="KW-0812">Transmembrane</keyword>